<accession>F4H5X1</accession>
<keyword evidence="3" id="KW-1003">Cell membrane</keyword>
<dbReference type="EMBL" id="CP002666">
    <property type="protein sequence ID" value="AEE45571.1"/>
    <property type="molecule type" value="Genomic_DNA"/>
</dbReference>
<evidence type="ECO:0000313" key="10">
    <source>
        <dbReference type="Proteomes" id="UP000008460"/>
    </source>
</evidence>
<feature type="transmembrane region" description="Helical" evidence="7">
    <location>
        <begin position="220"/>
        <end position="242"/>
    </location>
</feature>
<dbReference type="Gene3D" id="1.10.3720.10">
    <property type="entry name" value="MetI-like"/>
    <property type="match status" value="1"/>
</dbReference>
<name>F4H5X1_CELFA</name>
<comment type="similarity">
    <text evidence="7">Belongs to the binding-protein-dependent transport system permease family.</text>
</comment>
<feature type="transmembrane region" description="Helical" evidence="7">
    <location>
        <begin position="102"/>
        <end position="120"/>
    </location>
</feature>
<dbReference type="SUPFAM" id="SSF161098">
    <property type="entry name" value="MetI-like"/>
    <property type="match status" value="1"/>
</dbReference>
<dbReference type="HOGENOM" id="CLU_046113_1_2_11"/>
<dbReference type="AlphaFoldDB" id="F4H5X1"/>
<reference evidence="9 10" key="1">
    <citation type="submission" date="2011-04" db="EMBL/GenBank/DDBJ databases">
        <title>Complete sequence of Cellulomonas fimi ATCC 484.</title>
        <authorList>
            <consortium name="US DOE Joint Genome Institute"/>
            <person name="Lucas S."/>
            <person name="Han J."/>
            <person name="Lapidus A."/>
            <person name="Cheng J.-F."/>
            <person name="Goodwin L."/>
            <person name="Pitluck S."/>
            <person name="Peters L."/>
            <person name="Chertkov O."/>
            <person name="Detter J.C."/>
            <person name="Han C."/>
            <person name="Tapia R."/>
            <person name="Land M."/>
            <person name="Hauser L."/>
            <person name="Kyrpides N."/>
            <person name="Ivanova N."/>
            <person name="Ovchinnikova G."/>
            <person name="Pagani I."/>
            <person name="Mead D."/>
            <person name="Brumm P."/>
            <person name="Woyke T."/>
        </authorList>
    </citation>
    <scope>NUCLEOTIDE SEQUENCE [LARGE SCALE GENOMIC DNA]</scope>
    <source>
        <strain evidence="10">ATCC 484 / DSM 20113 / JCM 1341 / NBRC 15513 / NCIMB 8980 / NCTC 7547</strain>
    </source>
</reference>
<sequence length="268" mass="27235">MGGAALTRARELLVPWLGVVVVLAVWSLAAGAGARGLPAPWAVAAAGADLVVAGTLGPALGVSLVRFAVGAGVGVLAGLVLGLAAGTWRLVDVLVDRPVQMLRAVPLTALVPLAVVWFGVGETAKVVLVAVGAAVPVYVATCAAVREVDPFLVDAARTCGLSRRSVAVHVLLPGAVPGALVGVRYGLGVGWVALVVAETTGAEGVGALLTAAREYARVDVMLVCVALYAVLGAATDAGVRALDLRLQPWRARPRLPRRSLRPVDRSPL</sequence>
<dbReference type="PROSITE" id="PS50928">
    <property type="entry name" value="ABC_TM1"/>
    <property type="match status" value="1"/>
</dbReference>
<evidence type="ECO:0000256" key="1">
    <source>
        <dbReference type="ARBA" id="ARBA00004651"/>
    </source>
</evidence>
<dbReference type="InterPro" id="IPR035906">
    <property type="entry name" value="MetI-like_sf"/>
</dbReference>
<keyword evidence="6 7" id="KW-0472">Membrane</keyword>
<evidence type="ECO:0000256" key="4">
    <source>
        <dbReference type="ARBA" id="ARBA00022692"/>
    </source>
</evidence>
<feature type="transmembrane region" description="Helical" evidence="7">
    <location>
        <begin position="126"/>
        <end position="145"/>
    </location>
</feature>
<dbReference type="InterPro" id="IPR000515">
    <property type="entry name" value="MetI-like"/>
</dbReference>
<evidence type="ECO:0000256" key="2">
    <source>
        <dbReference type="ARBA" id="ARBA00022448"/>
    </source>
</evidence>
<proteinExistence type="inferred from homology"/>
<keyword evidence="5 7" id="KW-1133">Transmembrane helix</keyword>
<feature type="transmembrane region" description="Helical" evidence="7">
    <location>
        <begin position="41"/>
        <end position="61"/>
    </location>
</feature>
<dbReference type="eggNOG" id="COG0600">
    <property type="taxonomic scope" value="Bacteria"/>
</dbReference>
<keyword evidence="4 7" id="KW-0812">Transmembrane</keyword>
<dbReference type="STRING" id="590998.Celf_1436"/>
<keyword evidence="2 7" id="KW-0813">Transport</keyword>
<keyword evidence="10" id="KW-1185">Reference proteome</keyword>
<feature type="transmembrane region" description="Helical" evidence="7">
    <location>
        <begin position="12"/>
        <end position="34"/>
    </location>
</feature>
<dbReference type="Proteomes" id="UP000008460">
    <property type="component" value="Chromosome"/>
</dbReference>
<evidence type="ECO:0000256" key="3">
    <source>
        <dbReference type="ARBA" id="ARBA00022475"/>
    </source>
</evidence>
<dbReference type="PANTHER" id="PTHR30151:SF38">
    <property type="entry name" value="ALIPHATIC SULFONATES TRANSPORT PERMEASE PROTEIN SSUC-RELATED"/>
    <property type="match status" value="1"/>
</dbReference>
<dbReference type="GO" id="GO:0055085">
    <property type="term" value="P:transmembrane transport"/>
    <property type="evidence" value="ECO:0007669"/>
    <property type="project" value="InterPro"/>
</dbReference>
<feature type="transmembrane region" description="Helical" evidence="7">
    <location>
        <begin position="67"/>
        <end position="90"/>
    </location>
</feature>
<dbReference type="CDD" id="cd06261">
    <property type="entry name" value="TM_PBP2"/>
    <property type="match status" value="1"/>
</dbReference>
<dbReference type="PANTHER" id="PTHR30151">
    <property type="entry name" value="ALKANE SULFONATE ABC TRANSPORTER-RELATED, MEMBRANE SUBUNIT"/>
    <property type="match status" value="1"/>
</dbReference>
<comment type="subcellular location">
    <subcellularLocation>
        <location evidence="1 7">Cell membrane</location>
        <topology evidence="1 7">Multi-pass membrane protein</topology>
    </subcellularLocation>
</comment>
<evidence type="ECO:0000256" key="7">
    <source>
        <dbReference type="RuleBase" id="RU363032"/>
    </source>
</evidence>
<organism evidence="9 10">
    <name type="scientific">Cellulomonas fimi (strain ATCC 484 / DSM 20113 / JCM 1341 / CCUG 24087 / LMG 16345 / NBRC 15513 / NCIMB 8980 / NCTC 7547 / NRS-133)</name>
    <dbReference type="NCBI Taxonomy" id="590998"/>
    <lineage>
        <taxon>Bacteria</taxon>
        <taxon>Bacillati</taxon>
        <taxon>Actinomycetota</taxon>
        <taxon>Actinomycetes</taxon>
        <taxon>Micrococcales</taxon>
        <taxon>Cellulomonadaceae</taxon>
        <taxon>Cellulomonas</taxon>
    </lineage>
</organism>
<dbReference type="GO" id="GO:0005886">
    <property type="term" value="C:plasma membrane"/>
    <property type="evidence" value="ECO:0007669"/>
    <property type="project" value="UniProtKB-SubCell"/>
</dbReference>
<evidence type="ECO:0000256" key="6">
    <source>
        <dbReference type="ARBA" id="ARBA00023136"/>
    </source>
</evidence>
<feature type="domain" description="ABC transmembrane type-1" evidence="8">
    <location>
        <begin position="60"/>
        <end position="239"/>
    </location>
</feature>
<evidence type="ECO:0000256" key="5">
    <source>
        <dbReference type="ARBA" id="ARBA00022989"/>
    </source>
</evidence>
<protein>
    <submittedName>
        <fullName evidence="9">Binding-protein-dependent transport systems inner membrane component</fullName>
    </submittedName>
</protein>
<gene>
    <name evidence="9" type="ordered locus">Celf_1436</name>
</gene>
<dbReference type="KEGG" id="cfi:Celf_1436"/>
<evidence type="ECO:0000313" key="9">
    <source>
        <dbReference type="EMBL" id="AEE45571.1"/>
    </source>
</evidence>
<evidence type="ECO:0000259" key="8">
    <source>
        <dbReference type="PROSITE" id="PS50928"/>
    </source>
</evidence>
<dbReference type="Pfam" id="PF00528">
    <property type="entry name" value="BPD_transp_1"/>
    <property type="match status" value="1"/>
</dbReference>